<dbReference type="PIRSF" id="PIRSF000390">
    <property type="entry name" value="PLP_StrS"/>
    <property type="match status" value="1"/>
</dbReference>
<feature type="active site" description="Proton acceptor" evidence="1">
    <location>
        <position position="185"/>
    </location>
</feature>
<evidence type="ECO:0000256" key="2">
    <source>
        <dbReference type="PIRSR" id="PIRSR000390-2"/>
    </source>
</evidence>
<evidence type="ECO:0000313" key="4">
    <source>
        <dbReference type="EMBL" id="OGY18517.1"/>
    </source>
</evidence>
<gene>
    <name evidence="4" type="ORF">A2786_03400</name>
</gene>
<dbReference type="Gene3D" id="3.90.1150.10">
    <property type="entry name" value="Aspartate Aminotransferase, domain 1"/>
    <property type="match status" value="1"/>
</dbReference>
<reference evidence="4 5" key="1">
    <citation type="journal article" date="2016" name="Nat. Commun.">
        <title>Thousands of microbial genomes shed light on interconnected biogeochemical processes in an aquifer system.</title>
        <authorList>
            <person name="Anantharaman K."/>
            <person name="Brown C.T."/>
            <person name="Hug L.A."/>
            <person name="Sharon I."/>
            <person name="Castelle C.J."/>
            <person name="Probst A.J."/>
            <person name="Thomas B.C."/>
            <person name="Singh A."/>
            <person name="Wilkins M.J."/>
            <person name="Karaoz U."/>
            <person name="Brodie E.L."/>
            <person name="Williams K.H."/>
            <person name="Hubbard S.S."/>
            <person name="Banfield J.F."/>
        </authorList>
    </citation>
    <scope>NUCLEOTIDE SEQUENCE [LARGE SCALE GENOMIC DNA]</scope>
</reference>
<dbReference type="GO" id="GO:0000271">
    <property type="term" value="P:polysaccharide biosynthetic process"/>
    <property type="evidence" value="ECO:0007669"/>
    <property type="project" value="TreeGrafter"/>
</dbReference>
<dbReference type="AlphaFoldDB" id="A0A1G1VTI8"/>
<sequence length="378" mass="42341">MKIPKHISHFEPIVGKAEKIELMRTIDSTWISEGKRTREFEKRIAKLSGASYAIAVNNGTVGLLVSLIALGIKPNQEVLVPDLTYLATVSAIAFLGAKPVPVDIDPTTLQLDVNGLKRHLTKQTVGVLPVHLYGMCVDMDPLLEFAREHHLWVLEDAAEAIGVGYKGRQVGALGDLGVFSFYANKLITTGEGGCVVTNSKRLSEFVFRFIHGGRERGSYWGTSLGLNFCFTDLQAALGLSQLKRLRSQIRRRQHTDRLYRSLLSDIRAVHFLEAPSFCTPTYWFTNIFVPDPQKLSMHLRKHGIETRRIFPPLHRQPFLKKALGKTNKTYPHSNWAYFHGLSLPSGPGLADADVRYICGVLRTFYRKFSPSGRGNSPR</sequence>
<dbReference type="SUPFAM" id="SSF53383">
    <property type="entry name" value="PLP-dependent transferases"/>
    <property type="match status" value="1"/>
</dbReference>
<dbReference type="GO" id="GO:0030170">
    <property type="term" value="F:pyridoxal phosphate binding"/>
    <property type="evidence" value="ECO:0007669"/>
    <property type="project" value="TreeGrafter"/>
</dbReference>
<proteinExistence type="inferred from homology"/>
<evidence type="ECO:0000256" key="1">
    <source>
        <dbReference type="PIRSR" id="PIRSR000390-1"/>
    </source>
</evidence>
<accession>A0A1G1VTI8</accession>
<dbReference type="InterPro" id="IPR015421">
    <property type="entry name" value="PyrdxlP-dep_Trfase_major"/>
</dbReference>
<protein>
    <recommendedName>
        <fullName evidence="6">Aminotransferase</fullName>
    </recommendedName>
</protein>
<name>A0A1G1VTI8_9BACT</name>
<comment type="similarity">
    <text evidence="3">Belongs to the DegT/DnrJ/EryC1 family.</text>
</comment>
<dbReference type="GO" id="GO:0008483">
    <property type="term" value="F:transaminase activity"/>
    <property type="evidence" value="ECO:0007669"/>
    <property type="project" value="TreeGrafter"/>
</dbReference>
<dbReference type="Pfam" id="PF01041">
    <property type="entry name" value="DegT_DnrJ_EryC1"/>
    <property type="match status" value="1"/>
</dbReference>
<evidence type="ECO:0000313" key="5">
    <source>
        <dbReference type="Proteomes" id="UP000179233"/>
    </source>
</evidence>
<organism evidence="4 5">
    <name type="scientific">Candidatus Chisholmbacteria bacterium RIFCSPHIGHO2_01_FULL_52_32</name>
    <dbReference type="NCBI Taxonomy" id="1797591"/>
    <lineage>
        <taxon>Bacteria</taxon>
        <taxon>Candidatus Chisholmiibacteriota</taxon>
    </lineage>
</organism>
<feature type="modified residue" description="N6-(pyridoxal phosphate)lysine" evidence="2">
    <location>
        <position position="185"/>
    </location>
</feature>
<dbReference type="EMBL" id="MHCJ01000003">
    <property type="protein sequence ID" value="OGY18517.1"/>
    <property type="molecule type" value="Genomic_DNA"/>
</dbReference>
<dbReference type="InterPro" id="IPR015424">
    <property type="entry name" value="PyrdxlP-dep_Trfase"/>
</dbReference>
<dbReference type="Proteomes" id="UP000179233">
    <property type="component" value="Unassembled WGS sequence"/>
</dbReference>
<dbReference type="PANTHER" id="PTHR30244">
    <property type="entry name" value="TRANSAMINASE"/>
    <property type="match status" value="1"/>
</dbReference>
<evidence type="ECO:0008006" key="6">
    <source>
        <dbReference type="Google" id="ProtNLM"/>
    </source>
</evidence>
<evidence type="ECO:0000256" key="3">
    <source>
        <dbReference type="RuleBase" id="RU004508"/>
    </source>
</evidence>
<dbReference type="CDD" id="cd00616">
    <property type="entry name" value="AHBA_syn"/>
    <property type="match status" value="1"/>
</dbReference>
<dbReference type="InterPro" id="IPR000653">
    <property type="entry name" value="DegT/StrS_aminotransferase"/>
</dbReference>
<dbReference type="Gene3D" id="3.40.640.10">
    <property type="entry name" value="Type I PLP-dependent aspartate aminotransferase-like (Major domain)"/>
    <property type="match status" value="1"/>
</dbReference>
<dbReference type="InterPro" id="IPR015422">
    <property type="entry name" value="PyrdxlP-dep_Trfase_small"/>
</dbReference>
<comment type="caution">
    <text evidence="4">The sequence shown here is derived from an EMBL/GenBank/DDBJ whole genome shotgun (WGS) entry which is preliminary data.</text>
</comment>
<dbReference type="PANTHER" id="PTHR30244:SF34">
    <property type="entry name" value="DTDP-4-AMINO-4,6-DIDEOXYGALACTOSE TRANSAMINASE"/>
    <property type="match status" value="1"/>
</dbReference>
<keyword evidence="2 3" id="KW-0663">Pyridoxal phosphate</keyword>